<accession>A0ACC2BEH7</accession>
<comment type="caution">
    <text evidence="1">The sequence shown here is derived from an EMBL/GenBank/DDBJ whole genome shotgun (WGS) entry which is preliminary data.</text>
</comment>
<gene>
    <name evidence="1" type="ORF">O6H91_16G088800</name>
</gene>
<sequence length="935" mass="104799">MAMDNASEGVPLEFPAFPFKPYPIQLHFMTAVYNALQKGGVAVVESPTGTGKTLSLICSVLQWLQDHHHGKINSEVDHILSNKLKSLHENEASPDEPDWMLNFNDKNEEEKRKKRTAKKQQSKPANGPKRVVNTLFGKVDETEKELLKKQTETVSVADSINSSDDELIFLLADYDSDDSCMKGATKRNQNRVSTSSSEEDFDAEKEDEAMVKVFFCSRTHSQLSQFIGELKRTVFAESMQVVSLGSRKTLCINEDVLKLGNATRINERCLEMQKSKSSHKVAVSADRRLRKSKITRCPMMRKQSSQQQFKQELLDSVPLDIEDLVRLGKKLTTCPYYGSRQVIPVADIVVLPYQSLLHLATRDSLGVKLKDCIVIFDEAHNLVDTIADTYSCRVSAVQLRQVTLQLSGYLERFKNRLTAGNRRYIQTLLVLINAFIRRIDCIHEDKKLSLQEILNPVVEEETPKLLGYASNGRYPRDAEIMTINDFLFSLQIDNINLFKLRRYIRESNIVNKVSSYGEKQSFQVSVPLESMSSTLKSIAAQGGSTSASFHALADFVLALTNQDADGRVLITPSCYAGVSNELLEGNIKFVMLNAAKHFSEVVDQARAVVLAGGTLQPIGELRERLFPDVPEEHVHIFSCGHIVPPESILPLIIPRGPTGKAFDFTFQSRSLPVMVEELGRLLVNVSLVVPEGIVVFLPSFEYENLVHNLWMSTGILDSISRKKHIFREPRDASSVEMILQEYKDAIMLSTCNQNSDKSGAVLFCIVGAKMSEGINFSDGMGRCVIMVGLPYPSPSDPELLERMRYIDNLARKEISISQENSNCSIDSGISALKRCGQRGKEYYENLCMKAVNQSIGRAIRHIQDYAAILLVDARYDPGSLDIRTLASGPTSKLAGWIRNHLIPVRGGFGEVHKQLRQFFKYNKERAINQSLRGAV</sequence>
<dbReference type="EMBL" id="CM055107">
    <property type="protein sequence ID" value="KAJ7528199.1"/>
    <property type="molecule type" value="Genomic_DNA"/>
</dbReference>
<reference evidence="2" key="1">
    <citation type="journal article" date="2024" name="Proc. Natl. Acad. Sci. U.S.A.">
        <title>Extraordinary preservation of gene collinearity over three hundred million years revealed in homosporous lycophytes.</title>
        <authorList>
            <person name="Li C."/>
            <person name="Wickell D."/>
            <person name="Kuo L.Y."/>
            <person name="Chen X."/>
            <person name="Nie B."/>
            <person name="Liao X."/>
            <person name="Peng D."/>
            <person name="Ji J."/>
            <person name="Jenkins J."/>
            <person name="Williams M."/>
            <person name="Shu S."/>
            <person name="Plott C."/>
            <person name="Barry K."/>
            <person name="Rajasekar S."/>
            <person name="Grimwood J."/>
            <person name="Han X."/>
            <person name="Sun S."/>
            <person name="Hou Z."/>
            <person name="He W."/>
            <person name="Dai G."/>
            <person name="Sun C."/>
            <person name="Schmutz J."/>
            <person name="Leebens-Mack J.H."/>
            <person name="Li F.W."/>
            <person name="Wang L."/>
        </authorList>
    </citation>
    <scope>NUCLEOTIDE SEQUENCE [LARGE SCALE GENOMIC DNA]</scope>
    <source>
        <strain evidence="2">cv. PW_Plant_1</strain>
    </source>
</reference>
<keyword evidence="2" id="KW-1185">Reference proteome</keyword>
<proteinExistence type="predicted"/>
<evidence type="ECO:0000313" key="2">
    <source>
        <dbReference type="Proteomes" id="UP001162992"/>
    </source>
</evidence>
<evidence type="ECO:0000313" key="1">
    <source>
        <dbReference type="EMBL" id="KAJ7528199.1"/>
    </source>
</evidence>
<protein>
    <submittedName>
        <fullName evidence="1">Uncharacterized protein</fullName>
    </submittedName>
</protein>
<name>A0ACC2BEH7_DIPCM</name>
<dbReference type="Proteomes" id="UP001162992">
    <property type="component" value="Chromosome 16"/>
</dbReference>
<organism evidence="1 2">
    <name type="scientific">Diphasiastrum complanatum</name>
    <name type="common">Issler's clubmoss</name>
    <name type="synonym">Lycopodium complanatum</name>
    <dbReference type="NCBI Taxonomy" id="34168"/>
    <lineage>
        <taxon>Eukaryota</taxon>
        <taxon>Viridiplantae</taxon>
        <taxon>Streptophyta</taxon>
        <taxon>Embryophyta</taxon>
        <taxon>Tracheophyta</taxon>
        <taxon>Lycopodiopsida</taxon>
        <taxon>Lycopodiales</taxon>
        <taxon>Lycopodiaceae</taxon>
        <taxon>Lycopodioideae</taxon>
        <taxon>Diphasiastrum</taxon>
    </lineage>
</organism>